<dbReference type="Proteomes" id="UP000218160">
    <property type="component" value="Chromosome 1"/>
</dbReference>
<proteinExistence type="predicted"/>
<dbReference type="EMBL" id="CP020660">
    <property type="protein sequence ID" value="ATF09814.1"/>
    <property type="molecule type" value="Genomic_DNA"/>
</dbReference>
<gene>
    <name evidence="1" type="ORF">BTN50_1334</name>
</gene>
<protein>
    <submittedName>
        <fullName evidence="1">Uncharacterized protein</fullName>
    </submittedName>
</protein>
<name>A0A291BA07_9GAMM</name>
<dbReference type="AlphaFoldDB" id="A0A291BA07"/>
<accession>A0A291BA07</accession>
<reference evidence="2" key="1">
    <citation type="submission" date="2017-04" db="EMBL/GenBank/DDBJ databases">
        <title>Genome evolution of the luminous symbionts of deep sea anglerfish.</title>
        <authorList>
            <person name="Hendry T.A."/>
        </authorList>
    </citation>
    <scope>NUCLEOTIDE SEQUENCE [LARGE SCALE GENOMIC DNA]</scope>
</reference>
<keyword evidence="2" id="KW-1185">Reference proteome</keyword>
<sequence length="44" mass="4960">MGLTVRILIENLVPLFKNTTDYNKRSLAETAMIESKNYLEGNGT</sequence>
<organism evidence="1 2">
    <name type="scientific">Candidatus Enterovibrio altilux</name>
    <dbReference type="NCBI Taxonomy" id="1927128"/>
    <lineage>
        <taxon>Bacteria</taxon>
        <taxon>Pseudomonadati</taxon>
        <taxon>Pseudomonadota</taxon>
        <taxon>Gammaproteobacteria</taxon>
        <taxon>Vibrionales</taxon>
        <taxon>Vibrionaceae</taxon>
        <taxon>Enterovibrio</taxon>
    </lineage>
</organism>
<dbReference type="KEGG" id="elux:BTN50_1334"/>
<evidence type="ECO:0000313" key="1">
    <source>
        <dbReference type="EMBL" id="ATF09814.1"/>
    </source>
</evidence>
<evidence type="ECO:0000313" key="2">
    <source>
        <dbReference type="Proteomes" id="UP000218160"/>
    </source>
</evidence>